<keyword evidence="3" id="KW-1185">Reference proteome</keyword>
<protein>
    <submittedName>
        <fullName evidence="2">MSHA biogenesis protein MshP</fullName>
    </submittedName>
</protein>
<proteinExistence type="predicted"/>
<comment type="caution">
    <text evidence="2">The sequence shown here is derived from an EMBL/GenBank/DDBJ whole genome shotgun (WGS) entry which is preliminary data.</text>
</comment>
<feature type="transmembrane region" description="Helical" evidence="1">
    <location>
        <begin position="12"/>
        <end position="33"/>
    </location>
</feature>
<evidence type="ECO:0000256" key="1">
    <source>
        <dbReference type="SAM" id="Phobius"/>
    </source>
</evidence>
<dbReference type="OrthoDB" id="6401889at2"/>
<keyword evidence="1" id="KW-0472">Membrane</keyword>
<dbReference type="AlphaFoldDB" id="A0A3S0QBR4"/>
<evidence type="ECO:0000313" key="3">
    <source>
        <dbReference type="Proteomes" id="UP000268973"/>
    </source>
</evidence>
<dbReference type="RefSeq" id="WP_126575500.1">
    <property type="nucleotide sequence ID" value="NZ_RXZH01000009.1"/>
</dbReference>
<sequence length="143" mass="15882">MSHKKNQQQGNLYIVVVFVLVVMGFLATSLMRIEWSNNDAHNRDVLGTQAWLLSQSLNEYVLTQFYPLNQAADVAGNCEPLEPTIITGAESLLATVPQCGELQLSCNEIGTLGDLSYFKVEARVTCGSGVFQVERSQEVWVRE</sequence>
<keyword evidence="1" id="KW-1133">Transmembrane helix</keyword>
<dbReference type="Proteomes" id="UP000268973">
    <property type="component" value="Unassembled WGS sequence"/>
</dbReference>
<reference evidence="2 3" key="1">
    <citation type="submission" date="2018-12" db="EMBL/GenBank/DDBJ databases">
        <title>Vibrio sp. isolated from China Sea.</title>
        <authorList>
            <person name="Li Y."/>
        </authorList>
    </citation>
    <scope>NUCLEOTIDE SEQUENCE [LARGE SCALE GENOMIC DNA]</scope>
    <source>
        <strain evidence="2 3">BEI207</strain>
    </source>
</reference>
<gene>
    <name evidence="2" type="ORF">EJ063_16850</name>
</gene>
<name>A0A3S0QBR4_9VIBR</name>
<keyword evidence="1" id="KW-0812">Transmembrane</keyword>
<accession>A0A3S0QBR4</accession>
<organism evidence="2 3">
    <name type="scientific">Vibrio aquaticus</name>
    <dbReference type="NCBI Taxonomy" id="2496559"/>
    <lineage>
        <taxon>Bacteria</taxon>
        <taxon>Pseudomonadati</taxon>
        <taxon>Pseudomonadota</taxon>
        <taxon>Gammaproteobacteria</taxon>
        <taxon>Vibrionales</taxon>
        <taxon>Vibrionaceae</taxon>
        <taxon>Vibrio</taxon>
    </lineage>
</organism>
<evidence type="ECO:0000313" key="2">
    <source>
        <dbReference type="EMBL" id="RTZ14319.1"/>
    </source>
</evidence>
<dbReference type="EMBL" id="RXZH01000009">
    <property type="protein sequence ID" value="RTZ14319.1"/>
    <property type="molecule type" value="Genomic_DNA"/>
</dbReference>